<gene>
    <name evidence="2" type="ORF">BCL65_111105</name>
</gene>
<evidence type="ECO:0000259" key="1">
    <source>
        <dbReference type="SMART" id="SM00642"/>
    </source>
</evidence>
<proteinExistence type="predicted"/>
<name>A0ABX5EDE3_9MICO</name>
<feature type="domain" description="Glycosyl hydrolase family 13 catalytic" evidence="1">
    <location>
        <begin position="57"/>
        <end position="411"/>
    </location>
</feature>
<protein>
    <submittedName>
        <fullName evidence="2">Maltooligosyltrehalose trehalohydrolase</fullName>
    </submittedName>
</protein>
<dbReference type="PANTHER" id="PTHR43651">
    <property type="entry name" value="1,4-ALPHA-GLUCAN-BRANCHING ENZYME"/>
    <property type="match status" value="1"/>
</dbReference>
<evidence type="ECO:0000313" key="3">
    <source>
        <dbReference type="Proteomes" id="UP000239895"/>
    </source>
</evidence>
<dbReference type="SMART" id="SM00642">
    <property type="entry name" value="Aamy"/>
    <property type="match status" value="1"/>
</dbReference>
<dbReference type="Proteomes" id="UP000239895">
    <property type="component" value="Unassembled WGS sequence"/>
</dbReference>
<dbReference type="InterPro" id="IPR013783">
    <property type="entry name" value="Ig-like_fold"/>
</dbReference>
<dbReference type="InterPro" id="IPR017853">
    <property type="entry name" value="GH"/>
</dbReference>
<accession>A0ABX5EDE3</accession>
<dbReference type="EMBL" id="PVTX01000011">
    <property type="protein sequence ID" value="PRZ04071.1"/>
    <property type="molecule type" value="Genomic_DNA"/>
</dbReference>
<organism evidence="2 3">
    <name type="scientific">Isoptericola halotolerans</name>
    <dbReference type="NCBI Taxonomy" id="300560"/>
    <lineage>
        <taxon>Bacteria</taxon>
        <taxon>Bacillati</taxon>
        <taxon>Actinomycetota</taxon>
        <taxon>Actinomycetes</taxon>
        <taxon>Micrococcales</taxon>
        <taxon>Promicromonosporaceae</taxon>
        <taxon>Isoptericola</taxon>
    </lineage>
</organism>
<keyword evidence="3" id="KW-1185">Reference proteome</keyword>
<dbReference type="InterPro" id="IPR006047">
    <property type="entry name" value="GH13_cat_dom"/>
</dbReference>
<sequence>MRLVGAHEPGYWRADDQLALGSDYAFSIDGGPALPDPCSTLLPHGLHGASRVLDEDFAWHDDGWRGVDLRRGVLLHLDVATVTAEGTLDAAAKLLPTVAALGVDGVELSPVAAFDPEDGPEAGVRLFAVHEPYGGAGALQRFVDAAHGAGLAVVLDLPHRWSVADTLDLHAFGPYAAGARIGPRDGSSSDRDTPRLNLDGSGSRGARDFLVADARRWLEVYHVDGLLLDVEALVDRSAVPFLTELADAVQAVGARSGRPRTLLMDGPGRSDRLTTIIRRILSGEHGPAPVAALRDLADATFPPGPTSARAPSTFRRAHRAAARSASVLVGDLTRLPAAARAVPWSGVHGADPGAGSGTTAATDVADQAALLAFATLAGTGVVLDTEHVPVQRQEPADQQLIDWARRLLALRSSSLADVAEQVRPSTAPGVLVVRRGRSALVLVTAHAPVEIVLDEHLADGGQPWRVAASWDPAGTHLLAGILQVPGRTAVVLRAGPEPGGTDRRG</sequence>
<dbReference type="Gene3D" id="2.60.40.10">
    <property type="entry name" value="Immunoglobulins"/>
    <property type="match status" value="1"/>
</dbReference>
<dbReference type="PANTHER" id="PTHR43651:SF11">
    <property type="entry name" value="MALTO-OLIGOSYLTREHALOSE TREHALOHYDROLASE"/>
    <property type="match status" value="1"/>
</dbReference>
<dbReference type="SUPFAM" id="SSF51445">
    <property type="entry name" value="(Trans)glycosidases"/>
    <property type="match status" value="1"/>
</dbReference>
<evidence type="ECO:0000313" key="2">
    <source>
        <dbReference type="EMBL" id="PRZ04071.1"/>
    </source>
</evidence>
<dbReference type="Gene3D" id="3.20.20.80">
    <property type="entry name" value="Glycosidases"/>
    <property type="match status" value="1"/>
</dbReference>
<comment type="caution">
    <text evidence="2">The sequence shown here is derived from an EMBL/GenBank/DDBJ whole genome shotgun (WGS) entry which is preliminary data.</text>
</comment>
<reference evidence="2 3" key="1">
    <citation type="submission" date="2018-03" db="EMBL/GenBank/DDBJ databases">
        <title>Comparative analysis of microorganisms from saline springs in Andes Mountain Range, Colombia.</title>
        <authorList>
            <person name="Rubin E."/>
        </authorList>
    </citation>
    <scope>NUCLEOTIDE SEQUENCE [LARGE SCALE GENOMIC DNA]</scope>
    <source>
        <strain evidence="2 3">CG 23</strain>
    </source>
</reference>